<comment type="caution">
    <text evidence="1">The sequence shown here is derived from an EMBL/GenBank/DDBJ whole genome shotgun (WGS) entry which is preliminary data.</text>
</comment>
<dbReference type="AlphaFoldDB" id="C4WNE0"/>
<evidence type="ECO:0000313" key="1">
    <source>
        <dbReference type="EMBL" id="EEQ93895.1"/>
    </source>
</evidence>
<evidence type="ECO:0000313" key="2">
    <source>
        <dbReference type="Proteomes" id="UP000004386"/>
    </source>
</evidence>
<accession>C4WNE0</accession>
<protein>
    <submittedName>
        <fullName evidence="1">Uncharacterized protein</fullName>
    </submittedName>
</protein>
<organism evidence="1 2">
    <name type="scientific">Brucella intermedia LMG 3301</name>
    <dbReference type="NCBI Taxonomy" id="641118"/>
    <lineage>
        <taxon>Bacteria</taxon>
        <taxon>Pseudomonadati</taxon>
        <taxon>Pseudomonadota</taxon>
        <taxon>Alphaproteobacteria</taxon>
        <taxon>Hyphomicrobiales</taxon>
        <taxon>Brucellaceae</taxon>
        <taxon>Brucella/Ochrobactrum group</taxon>
        <taxon>Brucella</taxon>
    </lineage>
</organism>
<proteinExistence type="predicted"/>
<sequence length="115" mass="13078">MADAAWRKFCARPQIRLYSGIGKNQEKCALLKTRELRAARFVRKFLYKNTYAPKAACICELLLGLFEKCAQRSAQYQKLYFDYDIGLYWAAGQGTFGSSGTCLNLRFPAISPAFK</sequence>
<dbReference type="HOGENOM" id="CLU_2106467_0_0_5"/>
<dbReference type="Proteomes" id="UP000004386">
    <property type="component" value="Unassembled WGS sequence"/>
</dbReference>
<name>C4WNE0_9HYPH</name>
<dbReference type="EMBL" id="ACQA01000002">
    <property type="protein sequence ID" value="EEQ93895.1"/>
    <property type="molecule type" value="Genomic_DNA"/>
</dbReference>
<reference evidence="1 2" key="1">
    <citation type="submission" date="2009-05" db="EMBL/GenBank/DDBJ databases">
        <authorList>
            <person name="Setubal J.C."/>
            <person name="Boyle S."/>
            <person name="Crasta O.R."/>
            <person name="Gillespie J.J."/>
            <person name="Kenyon R.W."/>
            <person name="Lu J."/>
            <person name="Mane S."/>
            <person name="Nagrani S."/>
            <person name="Shallom J.M."/>
            <person name="Shallom S."/>
            <person name="Shukla M."/>
            <person name="Snyder E.E."/>
            <person name="Sobral B.W."/>
            <person name="Wattam A.R."/>
            <person name="Will R."/>
            <person name="Williams K."/>
            <person name="Yoo H."/>
            <person name="Munk C."/>
            <person name="Tapia R."/>
            <person name="Green L."/>
            <person name="Rogers Y."/>
            <person name="Detter J.C."/>
            <person name="Bruce D."/>
            <person name="Brettin T.S."/>
            <person name="Tsolis R."/>
        </authorList>
    </citation>
    <scope>NUCLEOTIDE SEQUENCE [LARGE SCALE GENOMIC DNA]</scope>
    <source>
        <strain evidence="1 2">LMG 3301</strain>
    </source>
</reference>
<gene>
    <name evidence="1" type="ORF">OINT_2001085</name>
</gene>